<dbReference type="PANTHER" id="PTHR34153">
    <property type="entry name" value="SI:CH211-262H13.3-RELATED-RELATED"/>
    <property type="match status" value="1"/>
</dbReference>
<evidence type="ECO:0000256" key="1">
    <source>
        <dbReference type="SAM" id="MobiDB-lite"/>
    </source>
</evidence>
<comment type="caution">
    <text evidence="3">The sequence shown here is derived from an EMBL/GenBank/DDBJ whole genome shotgun (WGS) entry which is preliminary data.</text>
</comment>
<protein>
    <recommendedName>
        <fullName evidence="2">DUF4806 domain-containing protein</fullName>
    </recommendedName>
</protein>
<organism evidence="3 4">
    <name type="scientific">Ignelater luminosus</name>
    <name type="common">Cucubano</name>
    <name type="synonym">Pyrophorus luminosus</name>
    <dbReference type="NCBI Taxonomy" id="2038154"/>
    <lineage>
        <taxon>Eukaryota</taxon>
        <taxon>Metazoa</taxon>
        <taxon>Ecdysozoa</taxon>
        <taxon>Arthropoda</taxon>
        <taxon>Hexapoda</taxon>
        <taxon>Insecta</taxon>
        <taxon>Pterygota</taxon>
        <taxon>Neoptera</taxon>
        <taxon>Endopterygota</taxon>
        <taxon>Coleoptera</taxon>
        <taxon>Polyphaga</taxon>
        <taxon>Elateriformia</taxon>
        <taxon>Elateroidea</taxon>
        <taxon>Elateridae</taxon>
        <taxon>Agrypninae</taxon>
        <taxon>Pyrophorini</taxon>
        <taxon>Ignelater</taxon>
    </lineage>
</organism>
<proteinExistence type="predicted"/>
<dbReference type="AlphaFoldDB" id="A0A8K0GHM7"/>
<dbReference type="Proteomes" id="UP000801492">
    <property type="component" value="Unassembled WGS sequence"/>
</dbReference>
<feature type="compositionally biased region" description="Basic and acidic residues" evidence="1">
    <location>
        <begin position="132"/>
        <end position="145"/>
    </location>
</feature>
<feature type="domain" description="DUF4806" evidence="2">
    <location>
        <begin position="252"/>
        <end position="323"/>
    </location>
</feature>
<keyword evidence="4" id="KW-1185">Reference proteome</keyword>
<feature type="region of interest" description="Disordered" evidence="1">
    <location>
        <begin position="127"/>
        <end position="173"/>
    </location>
</feature>
<evidence type="ECO:0000259" key="2">
    <source>
        <dbReference type="Pfam" id="PF16064"/>
    </source>
</evidence>
<dbReference type="PANTHER" id="PTHR34153:SF2">
    <property type="entry name" value="SI:CH211-262H13.3-RELATED"/>
    <property type="match status" value="1"/>
</dbReference>
<dbReference type="Pfam" id="PF16064">
    <property type="entry name" value="DUF4806"/>
    <property type="match status" value="1"/>
</dbReference>
<name>A0A8K0GHM7_IGNLU</name>
<dbReference type="EMBL" id="VTPC01000642">
    <property type="protein sequence ID" value="KAF2904935.1"/>
    <property type="molecule type" value="Genomic_DNA"/>
</dbReference>
<feature type="compositionally biased region" description="Acidic residues" evidence="1">
    <location>
        <begin position="146"/>
        <end position="158"/>
    </location>
</feature>
<evidence type="ECO:0000313" key="3">
    <source>
        <dbReference type="EMBL" id="KAF2904935.1"/>
    </source>
</evidence>
<gene>
    <name evidence="3" type="ORF">ILUMI_01241</name>
</gene>
<dbReference type="InterPro" id="IPR032071">
    <property type="entry name" value="DUF4806"/>
</dbReference>
<evidence type="ECO:0000313" key="4">
    <source>
        <dbReference type="Proteomes" id="UP000801492"/>
    </source>
</evidence>
<sequence length="373" mass="42735">MSFVLNKLLLRRNVKFVLIKLNCFSTISGDIMYAVVEFDKKECSVVALAWLIADPSKCLWPNIGKQDVLEKYVTSQKAPSSSWRKYGVKKVYYISVNDYLTKMVEDSCSSSDGNQLLIRRKIAEMNSQTNVQEKKEDPRKRKSNELSDEFSSDVDETEVQSMTQHNEESFDRTITYKSGTSSSLCSLKSNNTTVSSRSSNVSSSTPAIELLLRRVERIISTHDQQNIMWDNILRNLEVNNRVLERPPNFPNLPVSNKTEYRCVEEFLSKDENFTYVTKRLSTIGGSSVRNTTMNMLKYLHTNQVAMKFNWSGKDKKPFKKTKMCCAIIDAVKLSYGTSGPHTSDLSDKVIKESIQDWLKLAKSRYTYNLKKDT</sequence>
<reference evidence="3" key="1">
    <citation type="submission" date="2019-08" db="EMBL/GenBank/DDBJ databases">
        <title>The genome of the North American firefly Photinus pyralis.</title>
        <authorList>
            <consortium name="Photinus pyralis genome working group"/>
            <person name="Fallon T.R."/>
            <person name="Sander Lower S.E."/>
            <person name="Weng J.-K."/>
        </authorList>
    </citation>
    <scope>NUCLEOTIDE SEQUENCE</scope>
    <source>
        <strain evidence="3">TRF0915ILg1</strain>
        <tissue evidence="3">Whole body</tissue>
    </source>
</reference>
<accession>A0A8K0GHM7</accession>